<feature type="transmembrane region" description="Helical" evidence="7">
    <location>
        <begin position="33"/>
        <end position="49"/>
    </location>
</feature>
<evidence type="ECO:0000256" key="7">
    <source>
        <dbReference type="HAMAP-Rule" id="MF_01844"/>
    </source>
</evidence>
<feature type="transmembrane region" description="Helical" evidence="7">
    <location>
        <begin position="69"/>
        <end position="90"/>
    </location>
</feature>
<dbReference type="Gene3D" id="1.20.1530.10">
    <property type="entry name" value="Na+/H+ antiporter like domain"/>
    <property type="match status" value="1"/>
</dbReference>
<feature type="transmembrane region" description="Helical" evidence="7">
    <location>
        <begin position="425"/>
        <end position="442"/>
    </location>
</feature>
<evidence type="ECO:0000313" key="8">
    <source>
        <dbReference type="EMBL" id="WDE12524.1"/>
    </source>
</evidence>
<comment type="subcellular location">
    <subcellularLocation>
        <location evidence="1">Cell inner membrane</location>
        <topology evidence="1">Multi-pass membrane protein</topology>
    </subcellularLocation>
    <subcellularLocation>
        <location evidence="7">Cell membrane</location>
        <topology evidence="7">Multi-pass membrane protein</topology>
    </subcellularLocation>
</comment>
<feature type="transmembrane region" description="Helical" evidence="7">
    <location>
        <begin position="391"/>
        <end position="413"/>
    </location>
</feature>
<organism evidence="8 9">
    <name type="scientific">Thalassomonas haliotis</name>
    <dbReference type="NCBI Taxonomy" id="485448"/>
    <lineage>
        <taxon>Bacteria</taxon>
        <taxon>Pseudomonadati</taxon>
        <taxon>Pseudomonadota</taxon>
        <taxon>Gammaproteobacteria</taxon>
        <taxon>Alteromonadales</taxon>
        <taxon>Colwelliaceae</taxon>
        <taxon>Thalassomonas</taxon>
    </lineage>
</organism>
<feature type="transmembrane region" description="Helical" evidence="7">
    <location>
        <begin position="110"/>
        <end position="130"/>
    </location>
</feature>
<dbReference type="EMBL" id="CP059693">
    <property type="protein sequence ID" value="WDE12524.1"/>
    <property type="molecule type" value="Genomic_DNA"/>
</dbReference>
<dbReference type="Pfam" id="PF06965">
    <property type="entry name" value="Na_H_antiport_1"/>
    <property type="match status" value="1"/>
</dbReference>
<dbReference type="Proteomes" id="UP001215231">
    <property type="component" value="Chromosome"/>
</dbReference>
<sequence length="455" mass="49317">MSLMTETKLEKKLAKALEPFQQFIQTQTFSSKLLIVFTALSLIIANSLWAEEFSQITAVTLGFSVNGAIAGMSLLHWVNDGLMALFFFLLGMEIKREILVGEMSTPANLIPVLAAAIGGMVFPAIIFYLFNLDSPYVDGWGIPMATDTAFAVGILMLLGARVPPAAYAFLTGLAIIDDLGAILVIAVFYTDTLHWAYLGASLVAFAVLVAINYCGGRNPVYYAVFGILVWAMMLNSGVHATVAGILVAATVPARPKRDSGWLIKRLLTLTKRFDKIEQERNAQTPILASEEQHKIVKHVKTATDKATTPLYRWEIALEKPISLFVLPVFALLNAGILINADRLGGLVSNPLAQGIFFGLFVGKGLGIPLFAWLSIKCNWGVLPAGLTMRHVVGIGLLGGIGFTMSIFITTLGFGQDIESINIAKAAILFTSLLCGFSAWFWLKFFTGKVDATAVR</sequence>
<comment type="function">
    <text evidence="7">Na(+)/H(+) antiporter that extrudes sodium in exchange for external protons.</text>
</comment>
<feature type="transmembrane region" description="Helical" evidence="7">
    <location>
        <begin position="351"/>
        <end position="371"/>
    </location>
</feature>
<evidence type="ECO:0000256" key="1">
    <source>
        <dbReference type="ARBA" id="ARBA00004429"/>
    </source>
</evidence>
<gene>
    <name evidence="7 8" type="primary">nhaA</name>
    <name evidence="8" type="ORF">H3N35_03305</name>
</gene>
<keyword evidence="7" id="KW-0915">Sodium</keyword>
<name>A0ABY7VFQ7_9GAMM</name>
<dbReference type="InterPro" id="IPR004670">
    <property type="entry name" value="NhaA"/>
</dbReference>
<evidence type="ECO:0000256" key="5">
    <source>
        <dbReference type="ARBA" id="ARBA00023136"/>
    </source>
</evidence>
<dbReference type="NCBIfam" id="TIGR00773">
    <property type="entry name" value="NhaA"/>
    <property type="match status" value="1"/>
</dbReference>
<dbReference type="PANTHER" id="PTHR30341">
    <property type="entry name" value="SODIUM ION/PROTON ANTIPORTER NHAA-RELATED"/>
    <property type="match status" value="1"/>
</dbReference>
<dbReference type="InterPro" id="IPR023171">
    <property type="entry name" value="Na/H_antiporter_dom_sf"/>
</dbReference>
<keyword evidence="3 7" id="KW-0812">Transmembrane</keyword>
<evidence type="ECO:0000256" key="3">
    <source>
        <dbReference type="ARBA" id="ARBA00022692"/>
    </source>
</evidence>
<evidence type="ECO:0000313" key="9">
    <source>
        <dbReference type="Proteomes" id="UP001215231"/>
    </source>
</evidence>
<evidence type="ECO:0000256" key="6">
    <source>
        <dbReference type="ARBA" id="ARBA00023201"/>
    </source>
</evidence>
<feature type="transmembrane region" description="Helical" evidence="7">
    <location>
        <begin position="220"/>
        <end position="249"/>
    </location>
</feature>
<feature type="transmembrane region" description="Helical" evidence="7">
    <location>
        <begin position="167"/>
        <end position="189"/>
    </location>
</feature>
<comment type="catalytic activity">
    <reaction evidence="7">
        <text>Na(+)(in) + 2 H(+)(out) = Na(+)(out) + 2 H(+)(in)</text>
        <dbReference type="Rhea" id="RHEA:29251"/>
        <dbReference type="ChEBI" id="CHEBI:15378"/>
        <dbReference type="ChEBI" id="CHEBI:29101"/>
    </reaction>
</comment>
<keyword evidence="7" id="KW-0406">Ion transport</keyword>
<keyword evidence="6 7" id="KW-0739">Sodium transport</keyword>
<dbReference type="HAMAP" id="MF_01844">
    <property type="entry name" value="NhaA"/>
    <property type="match status" value="1"/>
</dbReference>
<feature type="transmembrane region" description="Helical" evidence="7">
    <location>
        <begin position="321"/>
        <end position="339"/>
    </location>
</feature>
<evidence type="ECO:0000256" key="2">
    <source>
        <dbReference type="ARBA" id="ARBA00022475"/>
    </source>
</evidence>
<comment type="similarity">
    <text evidence="7">Belongs to the NhaA Na(+)/H(+) (TC 2.A.33) antiporter family.</text>
</comment>
<accession>A0ABY7VFQ7</accession>
<keyword evidence="9" id="KW-1185">Reference proteome</keyword>
<keyword evidence="5 7" id="KW-0472">Membrane</keyword>
<feature type="transmembrane region" description="Helical" evidence="7">
    <location>
        <begin position="142"/>
        <end position="160"/>
    </location>
</feature>
<feature type="transmembrane region" description="Helical" evidence="7">
    <location>
        <begin position="195"/>
        <end position="213"/>
    </location>
</feature>
<keyword evidence="7" id="KW-0813">Transport</keyword>
<proteinExistence type="inferred from homology"/>
<keyword evidence="7" id="KW-0050">Antiport</keyword>
<evidence type="ECO:0000256" key="4">
    <source>
        <dbReference type="ARBA" id="ARBA00022989"/>
    </source>
</evidence>
<dbReference type="RefSeq" id="WP_274052804.1">
    <property type="nucleotide sequence ID" value="NZ_CP059693.1"/>
</dbReference>
<keyword evidence="2 7" id="KW-1003">Cell membrane</keyword>
<protein>
    <recommendedName>
        <fullName evidence="7">Na(+)/H(+) antiporter NhaA</fullName>
    </recommendedName>
    <alternativeName>
        <fullName evidence="7">Sodium/proton antiporter NhaA</fullName>
    </alternativeName>
</protein>
<dbReference type="PANTHER" id="PTHR30341:SF0">
    <property type="entry name" value="NA(+)_H(+) ANTIPORTER NHAA"/>
    <property type="match status" value="1"/>
</dbReference>
<reference evidence="8 9" key="1">
    <citation type="journal article" date="2022" name="Mar. Drugs">
        <title>Bioassay-Guided Fractionation Leads to the Detection of Cholic Acid Generated by the Rare Thalassomonas sp.</title>
        <authorList>
            <person name="Pheiffer F."/>
            <person name="Schneider Y.K."/>
            <person name="Hansen E.H."/>
            <person name="Andersen J.H."/>
            <person name="Isaksson J."/>
            <person name="Busche T."/>
            <person name="R C."/>
            <person name="Kalinowski J."/>
            <person name="Zyl L.V."/>
            <person name="Trindade M."/>
        </authorList>
    </citation>
    <scope>NUCLEOTIDE SEQUENCE [LARGE SCALE GENOMIC DNA]</scope>
    <source>
        <strain evidence="8 9">A5K-61T</strain>
    </source>
</reference>
<keyword evidence="4 7" id="KW-1133">Transmembrane helix</keyword>